<keyword evidence="3 8" id="KW-0812">Transmembrane</keyword>
<evidence type="ECO:0000313" key="9">
    <source>
        <dbReference type="EMBL" id="OQV14741.1"/>
    </source>
</evidence>
<evidence type="ECO:0000256" key="3">
    <source>
        <dbReference type="ARBA" id="ARBA00022692"/>
    </source>
</evidence>
<keyword evidence="10" id="KW-1185">Reference proteome</keyword>
<keyword evidence="7" id="KW-0325">Glycoprotein</keyword>
<dbReference type="SUPFAM" id="SSF53850">
    <property type="entry name" value="Periplasmic binding protein-like II"/>
    <property type="match status" value="1"/>
</dbReference>
<dbReference type="OrthoDB" id="10632100at2759"/>
<proteinExistence type="predicted"/>
<organism evidence="9 10">
    <name type="scientific">Hypsibius exemplaris</name>
    <name type="common">Freshwater tardigrade</name>
    <dbReference type="NCBI Taxonomy" id="2072580"/>
    <lineage>
        <taxon>Eukaryota</taxon>
        <taxon>Metazoa</taxon>
        <taxon>Ecdysozoa</taxon>
        <taxon>Tardigrada</taxon>
        <taxon>Eutardigrada</taxon>
        <taxon>Parachela</taxon>
        <taxon>Hypsibioidea</taxon>
        <taxon>Hypsibiidae</taxon>
        <taxon>Hypsibius</taxon>
    </lineage>
</organism>
<evidence type="ECO:0000256" key="5">
    <source>
        <dbReference type="ARBA" id="ARBA00023136"/>
    </source>
</evidence>
<feature type="transmembrane region" description="Helical" evidence="8">
    <location>
        <begin position="76"/>
        <end position="94"/>
    </location>
</feature>
<dbReference type="PANTHER" id="PTHR42643">
    <property type="entry name" value="IONOTROPIC RECEPTOR 20A-RELATED"/>
    <property type="match status" value="1"/>
</dbReference>
<evidence type="ECO:0000313" key="10">
    <source>
        <dbReference type="Proteomes" id="UP000192578"/>
    </source>
</evidence>
<evidence type="ECO:0000256" key="2">
    <source>
        <dbReference type="ARBA" id="ARBA00022475"/>
    </source>
</evidence>
<feature type="transmembrane region" description="Helical" evidence="8">
    <location>
        <begin position="354"/>
        <end position="379"/>
    </location>
</feature>
<keyword evidence="5 8" id="KW-0472">Membrane</keyword>
<dbReference type="Proteomes" id="UP000192578">
    <property type="component" value="Unassembled WGS sequence"/>
</dbReference>
<dbReference type="GO" id="GO:0005886">
    <property type="term" value="C:plasma membrane"/>
    <property type="evidence" value="ECO:0007669"/>
    <property type="project" value="UniProtKB-SubCell"/>
</dbReference>
<evidence type="ECO:0000256" key="7">
    <source>
        <dbReference type="ARBA" id="ARBA00023180"/>
    </source>
</evidence>
<evidence type="ECO:0000256" key="1">
    <source>
        <dbReference type="ARBA" id="ARBA00004651"/>
    </source>
</evidence>
<evidence type="ECO:0000256" key="4">
    <source>
        <dbReference type="ARBA" id="ARBA00022989"/>
    </source>
</evidence>
<keyword evidence="4 8" id="KW-1133">Transmembrane helix</keyword>
<dbReference type="EMBL" id="MTYJ01000100">
    <property type="protein sequence ID" value="OQV14741.1"/>
    <property type="molecule type" value="Genomic_DNA"/>
</dbReference>
<keyword evidence="2" id="KW-1003">Cell membrane</keyword>
<comment type="caution">
    <text evidence="9">The sequence shown here is derived from an EMBL/GenBank/DDBJ whole genome shotgun (WGS) entry which is preliminary data.</text>
</comment>
<protein>
    <recommendedName>
        <fullName evidence="11">Ionotropic glutamate receptor C-terminal domain-containing protein</fullName>
    </recommendedName>
</protein>
<accession>A0A1W0WHQ9</accession>
<dbReference type="PANTHER" id="PTHR42643:SF24">
    <property type="entry name" value="IONOTROPIC RECEPTOR 60A"/>
    <property type="match status" value="1"/>
</dbReference>
<evidence type="ECO:0000256" key="6">
    <source>
        <dbReference type="ARBA" id="ARBA00023170"/>
    </source>
</evidence>
<dbReference type="AlphaFoldDB" id="A0A1W0WHQ9"/>
<gene>
    <name evidence="9" type="ORF">BV898_11113</name>
</gene>
<sequence length="398" mass="44241">MMSAQNGSSLVDEIHKQVLGGVADIGLIELLRTPARLATYSAIQSPILAEYSLLIHKSFLRPKCATATCVNELDAFTIPTWVTFLCLLFVVVCGRRLSQRVAAYLQPDSKELCGYVASAKLDSTLPLEVAHHCEMTPTVRDGRKLVLSSTLVFILMGTVCCCLYLTSVSIVLPSQLTVEPFLAAPFSSVEQLLRTDFTVHTTTGVLGQLLASNDPELISLEKKMITAALYDDEFLQTMADFGKAGTRTTFLAPRSSYGRVAHFTCDFVEVLPNLHSASSSPYWFRRNSQLYQDFSERFQRVREAGIVELISERYADLYVDYFLRREGKVGALCEPRRIPDKPTVAHRTVGMDDVIFTFSAALAIALGAGFGSLAVEIIIHHRKRKGNLIMFKLNRERI</sequence>
<evidence type="ECO:0000256" key="8">
    <source>
        <dbReference type="SAM" id="Phobius"/>
    </source>
</evidence>
<feature type="transmembrane region" description="Helical" evidence="8">
    <location>
        <begin position="145"/>
        <end position="166"/>
    </location>
</feature>
<reference evidence="10" key="1">
    <citation type="submission" date="2017-01" db="EMBL/GenBank/DDBJ databases">
        <title>Comparative genomics of anhydrobiosis in the tardigrade Hypsibius dujardini.</title>
        <authorList>
            <person name="Yoshida Y."/>
            <person name="Koutsovoulos G."/>
            <person name="Laetsch D."/>
            <person name="Stevens L."/>
            <person name="Kumar S."/>
            <person name="Horikawa D."/>
            <person name="Ishino K."/>
            <person name="Komine S."/>
            <person name="Tomita M."/>
            <person name="Blaxter M."/>
            <person name="Arakawa K."/>
        </authorList>
    </citation>
    <scope>NUCLEOTIDE SEQUENCE [LARGE SCALE GENOMIC DNA]</scope>
    <source>
        <strain evidence="10">Z151</strain>
    </source>
</reference>
<name>A0A1W0WHQ9_HYPEX</name>
<dbReference type="InterPro" id="IPR052192">
    <property type="entry name" value="Insect_Ionotropic_Sensory_Rcpt"/>
</dbReference>
<evidence type="ECO:0008006" key="11">
    <source>
        <dbReference type="Google" id="ProtNLM"/>
    </source>
</evidence>
<comment type="subcellular location">
    <subcellularLocation>
        <location evidence="1">Cell membrane</location>
        <topology evidence="1">Multi-pass membrane protein</topology>
    </subcellularLocation>
</comment>
<keyword evidence="6" id="KW-0675">Receptor</keyword>